<dbReference type="Gene3D" id="1.20.1640.10">
    <property type="entry name" value="Multidrug efflux transporter AcrB transmembrane domain"/>
    <property type="match status" value="2"/>
</dbReference>
<dbReference type="PANTHER" id="PTHR32063">
    <property type="match status" value="1"/>
</dbReference>
<feature type="transmembrane region" description="Helical" evidence="1">
    <location>
        <begin position="372"/>
        <end position="392"/>
    </location>
</feature>
<feature type="transmembrane region" description="Helical" evidence="1">
    <location>
        <begin position="480"/>
        <end position="503"/>
    </location>
</feature>
<evidence type="ECO:0000313" key="2">
    <source>
        <dbReference type="EMBL" id="MEK9502660.1"/>
    </source>
</evidence>
<comment type="caution">
    <text evidence="2">The sequence shown here is derived from an EMBL/GenBank/DDBJ whole genome shotgun (WGS) entry which is preliminary data.</text>
</comment>
<sequence>MSAPRKDHGDRRGISSWSIVRPVGTLTLASVVVVLGLFFVQRLPLDLLPPIVYPQVRVNVNNSGVDPEVLEETIAKPLEAALATTENLVRMETDVTEGRVSLTLEFSYSTDIDFAMQDAAKNLETVRSRLPEEADPPTIFKFDPSQQAIFDAGFSSPTRDLIALRDFLDNRLRPQLLTIEGVASVDVAGGLTREIEVEFNPTRLQAFGLSVAQVTNALRAENQDVAAGRFQGSSQELVGRTTGKFRSVDDLRSLLLVTNGGQRVPLSQVAEVRDGNAEQRMWARLNGQPAVKLSIRKQPEANTVKVADEIEAKLASLRETNFIPADVEMRVLNNQASFVRASVNSVRNAAIGGGLLAMLVVFLFLGSLRKTFVIGLAIPLALLATFVMMGGGGLTLNIISLGGLALGIGLLIDNSIVMLENIFRHTEELHDDPLDAAHVGSSEVTSAVVASTATNLAAVVPFLLITGLTALIFRELILTISFAIIASLAVALTVVPSVAAQLAKVKFKSGVNRFPGIALLDRGVGAARRLYRRVGPSMVTLRYPIVIVGFASLAGASFLVRDLGTEFLPSVDSGNIGSFISLPPGSSPEETNQVVLELEQMIAEMPDVETVFSVAGGFIFGSSTAERAGRGSVEVRLVPLAERTLTADQWVQQMQAKVNERGFPGTRAFFRPPQISGLRTNRQGAPVALTIVGEDLEIQQEISRQLVAALSDIPGLENMEPSNEEGSRELTIELDRERAVELGLDVQSVGSTLRTAVDGTVATQYTEGNQQFDVRVTFPRETYRDPASVGSIPLFPSRAGGAPIYLRDVADVYTRIGPASILRENQNRIMRLTGDVIASEASVGEVADAVATRLATLDFPDGYAVILGGEADSIAEQGRQLTTVIVVAIFLVFVVMAVQYESLVNPFAILLSIPLSLVGVAVALWVTGSSLSAPVLLGVILLAGIVVNNAILLVEYIEQFQAEGHTRHEAVVEAGSVRLRPILMTSLTTGVGMLPLALGIGEGSSLMQPLAIAVVGGLGVSTLLTLFVVPSAYLILHGLVDRAKGALLRQESSAAPSEAIAGD</sequence>
<dbReference type="InterPro" id="IPR027463">
    <property type="entry name" value="AcrB_DN_DC_subdom"/>
</dbReference>
<name>A0ABU9EFB6_9BACT</name>
<dbReference type="SUPFAM" id="SSF82693">
    <property type="entry name" value="Multidrug efflux transporter AcrB pore domain, PN1, PN2, PC1 and PC2 subdomains"/>
    <property type="match status" value="3"/>
</dbReference>
<evidence type="ECO:0000313" key="3">
    <source>
        <dbReference type="Proteomes" id="UP001484239"/>
    </source>
</evidence>
<dbReference type="Proteomes" id="UP001484239">
    <property type="component" value="Unassembled WGS sequence"/>
</dbReference>
<feature type="transmembrane region" description="Helical" evidence="1">
    <location>
        <begin position="456"/>
        <end position="474"/>
    </location>
</feature>
<dbReference type="EMBL" id="JBBHLI010000013">
    <property type="protein sequence ID" value="MEK9502660.1"/>
    <property type="molecule type" value="Genomic_DNA"/>
</dbReference>
<proteinExistence type="predicted"/>
<evidence type="ECO:0000256" key="1">
    <source>
        <dbReference type="SAM" id="Phobius"/>
    </source>
</evidence>
<feature type="transmembrane region" description="Helical" evidence="1">
    <location>
        <begin position="907"/>
        <end position="927"/>
    </location>
</feature>
<protein>
    <submittedName>
        <fullName evidence="2">Efflux RND transporter permease subunit</fullName>
    </submittedName>
</protein>
<dbReference type="Gene3D" id="3.30.2090.10">
    <property type="entry name" value="Multidrug efflux transporter AcrB TolC docking domain, DN and DC subdomains"/>
    <property type="match status" value="2"/>
</dbReference>
<feature type="transmembrane region" description="Helical" evidence="1">
    <location>
        <begin position="398"/>
        <end position="419"/>
    </location>
</feature>
<keyword evidence="3" id="KW-1185">Reference proteome</keyword>
<dbReference type="Gene3D" id="3.30.70.1440">
    <property type="entry name" value="Multidrug efflux transporter AcrB pore domain"/>
    <property type="match status" value="1"/>
</dbReference>
<feature type="transmembrane region" description="Helical" evidence="1">
    <location>
        <begin position="346"/>
        <end position="365"/>
    </location>
</feature>
<feature type="transmembrane region" description="Helical" evidence="1">
    <location>
        <begin position="933"/>
        <end position="957"/>
    </location>
</feature>
<accession>A0ABU9EFB6</accession>
<dbReference type="Gene3D" id="3.30.70.1320">
    <property type="entry name" value="Multidrug efflux transporter AcrB pore domain like"/>
    <property type="match status" value="1"/>
</dbReference>
<dbReference type="RefSeq" id="WP_405282560.1">
    <property type="nucleotide sequence ID" value="NZ_CP144380.1"/>
</dbReference>
<dbReference type="PANTHER" id="PTHR32063:SF0">
    <property type="entry name" value="SWARMING MOTILITY PROTEIN SWRC"/>
    <property type="match status" value="1"/>
</dbReference>
<feature type="transmembrane region" description="Helical" evidence="1">
    <location>
        <begin position="539"/>
        <end position="560"/>
    </location>
</feature>
<feature type="transmembrane region" description="Helical" evidence="1">
    <location>
        <begin position="881"/>
        <end position="900"/>
    </location>
</feature>
<feature type="transmembrane region" description="Helical" evidence="1">
    <location>
        <begin position="20"/>
        <end position="40"/>
    </location>
</feature>
<feature type="transmembrane region" description="Helical" evidence="1">
    <location>
        <begin position="977"/>
        <end position="998"/>
    </location>
</feature>
<dbReference type="PRINTS" id="PR00702">
    <property type="entry name" value="ACRIFLAVINRP"/>
</dbReference>
<reference evidence="2 3" key="1">
    <citation type="submission" date="2024-02" db="EMBL/GenBank/DDBJ databases">
        <title>A novel Gemmatimonadota bacterium.</title>
        <authorList>
            <person name="Du Z.-J."/>
            <person name="Ye Y.-Q."/>
        </authorList>
    </citation>
    <scope>NUCLEOTIDE SEQUENCE [LARGE SCALE GENOMIC DNA]</scope>
    <source>
        <strain evidence="2 3">DH-20</strain>
    </source>
</reference>
<keyword evidence="1" id="KW-0472">Membrane</keyword>
<dbReference type="SUPFAM" id="SSF82714">
    <property type="entry name" value="Multidrug efflux transporter AcrB TolC docking domain, DN and DC subdomains"/>
    <property type="match status" value="2"/>
</dbReference>
<dbReference type="SUPFAM" id="SSF82866">
    <property type="entry name" value="Multidrug efflux transporter AcrB transmembrane domain"/>
    <property type="match status" value="2"/>
</dbReference>
<dbReference type="InterPro" id="IPR001036">
    <property type="entry name" value="Acrflvin-R"/>
</dbReference>
<feature type="transmembrane region" description="Helical" evidence="1">
    <location>
        <begin position="1010"/>
        <end position="1036"/>
    </location>
</feature>
<keyword evidence="1" id="KW-1133">Transmembrane helix</keyword>
<organism evidence="2 3">
    <name type="scientific">Gaopeijia maritima</name>
    <dbReference type="NCBI Taxonomy" id="3119007"/>
    <lineage>
        <taxon>Bacteria</taxon>
        <taxon>Pseudomonadati</taxon>
        <taxon>Gemmatimonadota</taxon>
        <taxon>Longimicrobiia</taxon>
        <taxon>Gaopeijiales</taxon>
        <taxon>Gaopeijiaceae</taxon>
        <taxon>Gaopeijia</taxon>
    </lineage>
</organism>
<dbReference type="Gene3D" id="3.30.70.1430">
    <property type="entry name" value="Multidrug efflux transporter AcrB pore domain"/>
    <property type="match status" value="2"/>
</dbReference>
<keyword evidence="1" id="KW-0812">Transmembrane</keyword>
<gene>
    <name evidence="2" type="ORF">WI372_16820</name>
</gene>
<dbReference type="Pfam" id="PF00873">
    <property type="entry name" value="ACR_tran"/>
    <property type="match status" value="1"/>
</dbReference>